<proteinExistence type="predicted"/>
<dbReference type="PANTHER" id="PTHR42280:SF1">
    <property type="entry name" value="CITG FAMILY PROTEIN"/>
    <property type="match status" value="1"/>
</dbReference>
<organism evidence="1 2">
    <name type="scientific">Methylobacterium indicum</name>
    <dbReference type="NCBI Taxonomy" id="1775910"/>
    <lineage>
        <taxon>Bacteria</taxon>
        <taxon>Pseudomonadati</taxon>
        <taxon>Pseudomonadota</taxon>
        <taxon>Alphaproteobacteria</taxon>
        <taxon>Hyphomicrobiales</taxon>
        <taxon>Methylobacteriaceae</taxon>
        <taxon>Methylobacterium</taxon>
    </lineage>
</organism>
<dbReference type="RefSeq" id="WP_048431571.1">
    <property type="nucleotide sequence ID" value="NZ_JTHF01000453.1"/>
</dbReference>
<dbReference type="InterPro" id="IPR002736">
    <property type="entry name" value="CitG"/>
</dbReference>
<gene>
    <name evidence="1" type="ORF">QR79_04920</name>
</gene>
<comment type="caution">
    <text evidence="1">The sequence shown here is derived from an EMBL/GenBank/DDBJ whole genome shotgun (WGS) entry which is preliminary data.</text>
</comment>
<name>A0ABR5HGZ1_9HYPH</name>
<sequence length="299" mass="29672">MTAGPVPSPGLGADTIAAAYLAACRAELAAIKPGNVHIHAAGHRMSVADFEASAALSARPLASAGAGVGARAEGAVAATRAGVGQNTNLGIVLLCAPLARAAERPGPLRPALDAVLADLDDADAAGIYAAIRLASPGGLGRAERHDVTADGPPPPVLAAMGEAAARDRIARAYVTGFEDLFGTGLSALAQARARGLAEPWTTTAVHLAFLTGFPDSHLARKFGAAAAETVRAEAQAALGALTLGEEARAALLSHDSALKAAGLNPGTSADLTVATLFLDALARAKAGEGSEPAQPANKS</sequence>
<evidence type="ECO:0000313" key="1">
    <source>
        <dbReference type="EMBL" id="KMO25929.1"/>
    </source>
</evidence>
<dbReference type="Gene3D" id="1.10.4200.10">
    <property type="entry name" value="Triphosphoribosyl-dephospho-CoA protein"/>
    <property type="match status" value="1"/>
</dbReference>
<dbReference type="Proteomes" id="UP000036471">
    <property type="component" value="Unassembled WGS sequence"/>
</dbReference>
<accession>A0ABR5HGZ1</accession>
<reference evidence="1 2" key="1">
    <citation type="submission" date="2014-11" db="EMBL/GenBank/DDBJ databases">
        <title>Comparative genomics of Methylobacterium species.</title>
        <authorList>
            <person name="Chaudhry V."/>
            <person name="Patil P.B."/>
        </authorList>
    </citation>
    <scope>NUCLEOTIDE SEQUENCE [LARGE SCALE GENOMIC DNA]</scope>
    <source>
        <strain evidence="1 2">SE3.6</strain>
    </source>
</reference>
<keyword evidence="2" id="KW-1185">Reference proteome</keyword>
<protein>
    <submittedName>
        <fullName evidence="1">Triphosphoribosyl-dephospho-CoA synthase</fullName>
    </submittedName>
</protein>
<dbReference type="PANTHER" id="PTHR42280">
    <property type="entry name" value="CITG FAMILY PROTEIN"/>
    <property type="match status" value="1"/>
</dbReference>
<dbReference type="Pfam" id="PF01874">
    <property type="entry name" value="CitG"/>
    <property type="match status" value="1"/>
</dbReference>
<dbReference type="EMBL" id="JTHG01000037">
    <property type="protein sequence ID" value="KMO25929.1"/>
    <property type="molecule type" value="Genomic_DNA"/>
</dbReference>
<evidence type="ECO:0000313" key="2">
    <source>
        <dbReference type="Proteomes" id="UP000036471"/>
    </source>
</evidence>